<dbReference type="Proteomes" id="UP001062776">
    <property type="component" value="Unassembled WGS sequence"/>
</dbReference>
<proteinExistence type="predicted"/>
<gene>
    <name evidence="1" type="ORF">AA0535_1731</name>
</gene>
<evidence type="ECO:0000313" key="2">
    <source>
        <dbReference type="Proteomes" id="UP001062776"/>
    </source>
</evidence>
<reference evidence="1" key="1">
    <citation type="submission" date="2013-04" db="EMBL/GenBank/DDBJ databases">
        <title>The genome sequencing project of 58 acetic acid bacteria.</title>
        <authorList>
            <person name="Okamoto-Kainuma A."/>
            <person name="Ishikawa M."/>
            <person name="Umino S."/>
            <person name="Koizumi Y."/>
            <person name="Shiwa Y."/>
            <person name="Yoshikawa H."/>
            <person name="Matsutani M."/>
            <person name="Matsushita K."/>
        </authorList>
    </citation>
    <scope>NUCLEOTIDE SEQUENCE</scope>
    <source>
        <strain evidence="1">NRIC 0535</strain>
    </source>
</reference>
<evidence type="ECO:0000313" key="1">
    <source>
        <dbReference type="EMBL" id="GBQ89190.1"/>
    </source>
</evidence>
<name>A0ABQ0Q361_9PROT</name>
<keyword evidence="2" id="KW-1185">Reference proteome</keyword>
<organism evidence="1 2">
    <name type="scientific">Asaia krungthepensis NRIC 0535</name>
    <dbReference type="NCBI Taxonomy" id="1307925"/>
    <lineage>
        <taxon>Bacteria</taxon>
        <taxon>Pseudomonadati</taxon>
        <taxon>Pseudomonadota</taxon>
        <taxon>Alphaproteobacteria</taxon>
        <taxon>Acetobacterales</taxon>
        <taxon>Acetobacteraceae</taxon>
        <taxon>Asaia</taxon>
    </lineage>
</organism>
<accession>A0ABQ0Q361</accession>
<comment type="caution">
    <text evidence="1">The sequence shown here is derived from an EMBL/GenBank/DDBJ whole genome shotgun (WGS) entry which is preliminary data.</text>
</comment>
<protein>
    <submittedName>
        <fullName evidence="1">Uncharacterized protein</fullName>
    </submittedName>
</protein>
<dbReference type="EMBL" id="BAPV01000013">
    <property type="protein sequence ID" value="GBQ89190.1"/>
    <property type="molecule type" value="Genomic_DNA"/>
</dbReference>
<sequence>MQHENPSCFAGYRLHVAPSSEGCPGKVALLLAGFRRIEGPAMTTHAIKTATQAVIRAVGGVDAAASFVRVGRSQLSDYQNRHSQSVVPVDVALEMDRCAQEPIVLAAMALAEGYILTPLKVGEGDLATDIEKVSHSFNETIATTLRVLADGVVETHEVTAMRATLSSLHRAVGHALHNLRATEKAMEEPVAALRGVS</sequence>